<gene>
    <name evidence="1" type="ORF">P9847_18545</name>
</gene>
<sequence length="46" mass="5461">MNRRQRIRTCGNLLQLIETAATSQLREIYRRQYVQLASRLKKQNAA</sequence>
<reference evidence="1 2" key="1">
    <citation type="submission" date="2023-03" db="EMBL/GenBank/DDBJ databases">
        <title>Bacillus Genome Sequencing.</title>
        <authorList>
            <person name="Dunlap C."/>
        </authorList>
    </citation>
    <scope>NUCLEOTIDE SEQUENCE [LARGE SCALE GENOMIC DNA]</scope>
    <source>
        <strain evidence="1 2">NRS-52</strain>
    </source>
</reference>
<organism evidence="1 2">
    <name type="scientific">Paenibacillus chibensis</name>
    <dbReference type="NCBI Taxonomy" id="59846"/>
    <lineage>
        <taxon>Bacteria</taxon>
        <taxon>Bacillati</taxon>
        <taxon>Bacillota</taxon>
        <taxon>Bacilli</taxon>
        <taxon>Bacillales</taxon>
        <taxon>Paenibacillaceae</taxon>
        <taxon>Paenibacillus</taxon>
    </lineage>
</organism>
<proteinExistence type="predicted"/>
<comment type="caution">
    <text evidence="1">The sequence shown here is derived from an EMBL/GenBank/DDBJ whole genome shotgun (WGS) entry which is preliminary data.</text>
</comment>
<dbReference type="RefSeq" id="WP_328280182.1">
    <property type="nucleotide sequence ID" value="NZ_JARTLD010000047.1"/>
</dbReference>
<keyword evidence="2" id="KW-1185">Reference proteome</keyword>
<name>A0ABU6PWN4_9BACL</name>
<dbReference type="EMBL" id="JARTLD010000047">
    <property type="protein sequence ID" value="MED5019305.1"/>
    <property type="molecule type" value="Genomic_DNA"/>
</dbReference>
<accession>A0ABU6PWN4</accession>
<protein>
    <submittedName>
        <fullName evidence="1">Uncharacterized protein</fullName>
    </submittedName>
</protein>
<evidence type="ECO:0000313" key="1">
    <source>
        <dbReference type="EMBL" id="MED5019305.1"/>
    </source>
</evidence>
<evidence type="ECO:0000313" key="2">
    <source>
        <dbReference type="Proteomes" id="UP001343257"/>
    </source>
</evidence>
<dbReference type="Proteomes" id="UP001343257">
    <property type="component" value="Unassembled WGS sequence"/>
</dbReference>